<gene>
    <name evidence="2" type="ORF">LX92_01460</name>
</gene>
<dbReference type="InterPro" id="IPR001763">
    <property type="entry name" value="Rhodanese-like_dom"/>
</dbReference>
<dbReference type="PANTHER" id="PTHR43031">
    <property type="entry name" value="FAD-DEPENDENT OXIDOREDUCTASE"/>
    <property type="match status" value="1"/>
</dbReference>
<evidence type="ECO:0000313" key="2">
    <source>
        <dbReference type="EMBL" id="PWK25091.1"/>
    </source>
</evidence>
<sequence>MIIPIFEKRDPSMRIVLLMSIVLFVGVSCSQIKEKHITEVPQAELDTILLVDVRTPKEYNDGHLVNAMNIDWKSDDFKLGFETIDKDKTIYLYCRSGKRSADATRYLDSLGYKRVYSLKGGYVAYKEAQQ</sequence>
<name>A0A316E3V8_9FLAO</name>
<protein>
    <submittedName>
        <fullName evidence="2">Rhodanese-related sulfurtransferase</fullName>
    </submittedName>
</protein>
<dbReference type="CDD" id="cd00158">
    <property type="entry name" value="RHOD"/>
    <property type="match status" value="1"/>
</dbReference>
<accession>A0A316E3V8</accession>
<dbReference type="SUPFAM" id="SSF52821">
    <property type="entry name" value="Rhodanese/Cell cycle control phosphatase"/>
    <property type="match status" value="1"/>
</dbReference>
<dbReference type="PANTHER" id="PTHR43031:SF1">
    <property type="entry name" value="PYRIDINE NUCLEOTIDE-DISULPHIDE OXIDOREDUCTASE"/>
    <property type="match status" value="1"/>
</dbReference>
<dbReference type="AlphaFoldDB" id="A0A316E3V8"/>
<dbReference type="SMART" id="SM00450">
    <property type="entry name" value="RHOD"/>
    <property type="match status" value="1"/>
</dbReference>
<reference evidence="2 3" key="1">
    <citation type="submission" date="2018-05" db="EMBL/GenBank/DDBJ databases">
        <title>Genomic Encyclopedia of Archaeal and Bacterial Type Strains, Phase II (KMG-II): from individual species to whole genera.</title>
        <authorList>
            <person name="Goeker M."/>
        </authorList>
    </citation>
    <scope>NUCLEOTIDE SEQUENCE [LARGE SCALE GENOMIC DNA]</scope>
    <source>
        <strain evidence="2 3">DSM 23514</strain>
    </source>
</reference>
<dbReference type="EMBL" id="QGGQ01000002">
    <property type="protein sequence ID" value="PWK25091.1"/>
    <property type="molecule type" value="Genomic_DNA"/>
</dbReference>
<feature type="domain" description="Rhodanese" evidence="1">
    <location>
        <begin position="44"/>
        <end position="130"/>
    </location>
</feature>
<evidence type="ECO:0000313" key="3">
    <source>
        <dbReference type="Proteomes" id="UP000245667"/>
    </source>
</evidence>
<organism evidence="2 3">
    <name type="scientific">Maribacter polysiphoniae</name>
    <dbReference type="NCBI Taxonomy" id="429344"/>
    <lineage>
        <taxon>Bacteria</taxon>
        <taxon>Pseudomonadati</taxon>
        <taxon>Bacteroidota</taxon>
        <taxon>Flavobacteriia</taxon>
        <taxon>Flavobacteriales</taxon>
        <taxon>Flavobacteriaceae</taxon>
        <taxon>Maribacter</taxon>
    </lineage>
</organism>
<keyword evidence="2" id="KW-0808">Transferase</keyword>
<dbReference type="InterPro" id="IPR050229">
    <property type="entry name" value="GlpE_sulfurtransferase"/>
</dbReference>
<evidence type="ECO:0000259" key="1">
    <source>
        <dbReference type="PROSITE" id="PS50206"/>
    </source>
</evidence>
<dbReference type="PROSITE" id="PS50206">
    <property type="entry name" value="RHODANESE_3"/>
    <property type="match status" value="1"/>
</dbReference>
<proteinExistence type="predicted"/>
<dbReference type="GO" id="GO:0016740">
    <property type="term" value="F:transferase activity"/>
    <property type="evidence" value="ECO:0007669"/>
    <property type="project" value="UniProtKB-KW"/>
</dbReference>
<dbReference type="Pfam" id="PF00581">
    <property type="entry name" value="Rhodanese"/>
    <property type="match status" value="1"/>
</dbReference>
<comment type="caution">
    <text evidence="2">The sequence shown here is derived from an EMBL/GenBank/DDBJ whole genome shotgun (WGS) entry which is preliminary data.</text>
</comment>
<dbReference type="Proteomes" id="UP000245667">
    <property type="component" value="Unassembled WGS sequence"/>
</dbReference>
<dbReference type="Gene3D" id="3.40.250.10">
    <property type="entry name" value="Rhodanese-like domain"/>
    <property type="match status" value="1"/>
</dbReference>
<dbReference type="InterPro" id="IPR036873">
    <property type="entry name" value="Rhodanese-like_dom_sf"/>
</dbReference>